<reference evidence="2 3" key="1">
    <citation type="submission" date="2024-11" db="EMBL/GenBank/DDBJ databases">
        <title>Chromosome-level genome assembly of the freshwater bivalve Anodonta woodiana.</title>
        <authorList>
            <person name="Chen X."/>
        </authorList>
    </citation>
    <scope>NUCLEOTIDE SEQUENCE [LARGE SCALE GENOMIC DNA]</scope>
    <source>
        <strain evidence="2">MN2024</strain>
        <tissue evidence="2">Gills</tissue>
    </source>
</reference>
<dbReference type="AlphaFoldDB" id="A0ABD3V5B3"/>
<feature type="chain" id="PRO_5044893592" evidence="1">
    <location>
        <begin position="19"/>
        <end position="141"/>
    </location>
</feature>
<protein>
    <submittedName>
        <fullName evidence="2">Uncharacterized protein</fullName>
    </submittedName>
</protein>
<comment type="caution">
    <text evidence="2">The sequence shown here is derived from an EMBL/GenBank/DDBJ whole genome shotgun (WGS) entry which is preliminary data.</text>
</comment>
<dbReference type="EMBL" id="JBJQND010000014">
    <property type="protein sequence ID" value="KAL3855727.1"/>
    <property type="molecule type" value="Genomic_DNA"/>
</dbReference>
<evidence type="ECO:0000313" key="3">
    <source>
        <dbReference type="Proteomes" id="UP001634394"/>
    </source>
</evidence>
<organism evidence="2 3">
    <name type="scientific">Sinanodonta woodiana</name>
    <name type="common">Chinese pond mussel</name>
    <name type="synonym">Anodonta woodiana</name>
    <dbReference type="NCBI Taxonomy" id="1069815"/>
    <lineage>
        <taxon>Eukaryota</taxon>
        <taxon>Metazoa</taxon>
        <taxon>Spiralia</taxon>
        <taxon>Lophotrochozoa</taxon>
        <taxon>Mollusca</taxon>
        <taxon>Bivalvia</taxon>
        <taxon>Autobranchia</taxon>
        <taxon>Heteroconchia</taxon>
        <taxon>Palaeoheterodonta</taxon>
        <taxon>Unionida</taxon>
        <taxon>Unionoidea</taxon>
        <taxon>Unionidae</taxon>
        <taxon>Unioninae</taxon>
        <taxon>Sinanodonta</taxon>
    </lineage>
</organism>
<keyword evidence="3" id="KW-1185">Reference proteome</keyword>
<feature type="signal peptide" evidence="1">
    <location>
        <begin position="1"/>
        <end position="18"/>
    </location>
</feature>
<gene>
    <name evidence="2" type="ORF">ACJMK2_014932</name>
</gene>
<keyword evidence="1" id="KW-0732">Signal</keyword>
<proteinExistence type="predicted"/>
<accession>A0ABD3V5B3</accession>
<evidence type="ECO:0000256" key="1">
    <source>
        <dbReference type="SAM" id="SignalP"/>
    </source>
</evidence>
<name>A0ABD3V5B3_SINWO</name>
<evidence type="ECO:0000313" key="2">
    <source>
        <dbReference type="EMBL" id="KAL3855727.1"/>
    </source>
</evidence>
<dbReference type="Proteomes" id="UP001634394">
    <property type="component" value="Unassembled WGS sequence"/>
</dbReference>
<sequence>MKCVVILAALIAVSYEQAHTTDSGHTHDAQEVSTAHVHTDFITTTAPQATTHESNEAASIFFYYDYLTHKMALRYGRTCYIFTLTDQQRTQVHTDAGIKALELTLLPLIDSGHKTLVQKSSLSAELQRACGRNTTLIYTMS</sequence>